<dbReference type="PRINTS" id="PR00412">
    <property type="entry name" value="EPOXHYDRLASE"/>
</dbReference>
<dbReference type="RefSeq" id="WP_085416053.1">
    <property type="nucleotide sequence ID" value="NZ_CAUJPY010000018.1"/>
</dbReference>
<dbReference type="GO" id="GO:0016020">
    <property type="term" value="C:membrane"/>
    <property type="evidence" value="ECO:0007669"/>
    <property type="project" value="TreeGrafter"/>
</dbReference>
<dbReference type="Pfam" id="PF00561">
    <property type="entry name" value="Abhydrolase_1"/>
    <property type="match status" value="1"/>
</dbReference>
<dbReference type="KEGG" id="nci:NCTC10296_00637"/>
<dbReference type="EMBL" id="LR134313">
    <property type="protein sequence ID" value="VEF00003.1"/>
    <property type="molecule type" value="Genomic_DNA"/>
</dbReference>
<evidence type="ECO:0000313" key="3">
    <source>
        <dbReference type="Proteomes" id="UP000279284"/>
    </source>
</evidence>
<proteinExistence type="predicted"/>
<keyword evidence="3" id="KW-1185">Reference proteome</keyword>
<reference evidence="2 3" key="1">
    <citation type="submission" date="2018-12" db="EMBL/GenBank/DDBJ databases">
        <authorList>
            <consortium name="Pathogen Informatics"/>
        </authorList>
    </citation>
    <scope>NUCLEOTIDE SEQUENCE [LARGE SCALE GENOMIC DNA]</scope>
    <source>
        <strain evidence="2 3">NCTC10296</strain>
    </source>
</reference>
<dbReference type="OrthoDB" id="9780765at2"/>
<dbReference type="InterPro" id="IPR000639">
    <property type="entry name" value="Epox_hydrolase-like"/>
</dbReference>
<dbReference type="STRING" id="493.BWD07_03770"/>
<accession>A0A1X3CYM6</accession>
<evidence type="ECO:0000313" key="2">
    <source>
        <dbReference type="EMBL" id="VEF00003.1"/>
    </source>
</evidence>
<dbReference type="InterPro" id="IPR029058">
    <property type="entry name" value="AB_hydrolase_fold"/>
</dbReference>
<name>A0A1X3CYM6_9NEIS</name>
<sequence length="288" mass="31999">MNTIETHTLTLSDDLSVACHTAGRPEEEAWVFLHGGGLDSAMLSWREIITQWPGNEYLVAPDLPGYGQSSKPDIDYTLDFYTELLYTLWKTLGLQRINLCGLSLGGSVALQFALRYPHLLKRLVLVAPWGISTELPWPRLGGWYARSRWNLPAYRLCASRLLTRRLIAATLFGDAGKISAELVGEVRAAALEEEAGKAFQSFQLSETYGGKPTGRLLPELPKIDFPVLLVHGDKDPVIPLADAEAAATIMPNAQLEIFEEHKHWPQKESPERFLQTLADFSEATAEVV</sequence>
<feature type="domain" description="AB hydrolase-1" evidence="1">
    <location>
        <begin position="31"/>
        <end position="270"/>
    </location>
</feature>
<keyword evidence="2" id="KW-0378">Hydrolase</keyword>
<dbReference type="EC" id="3.7.1.8" evidence="2"/>
<dbReference type="GO" id="GO:0046464">
    <property type="term" value="P:acylglycerol catabolic process"/>
    <property type="evidence" value="ECO:0007669"/>
    <property type="project" value="TreeGrafter"/>
</dbReference>
<dbReference type="InterPro" id="IPR000073">
    <property type="entry name" value="AB_hydrolase_1"/>
</dbReference>
<dbReference type="GO" id="GO:0047372">
    <property type="term" value="F:monoacylglycerol lipase activity"/>
    <property type="evidence" value="ECO:0007669"/>
    <property type="project" value="TreeGrafter"/>
</dbReference>
<dbReference type="Gene3D" id="3.40.50.1820">
    <property type="entry name" value="alpha/beta hydrolase"/>
    <property type="match status" value="1"/>
</dbReference>
<dbReference type="PANTHER" id="PTHR43798">
    <property type="entry name" value="MONOACYLGLYCEROL LIPASE"/>
    <property type="match status" value="1"/>
</dbReference>
<organism evidence="2 3">
    <name type="scientific">Neisseria canis</name>
    <dbReference type="NCBI Taxonomy" id="493"/>
    <lineage>
        <taxon>Bacteria</taxon>
        <taxon>Pseudomonadati</taxon>
        <taxon>Pseudomonadota</taxon>
        <taxon>Betaproteobacteria</taxon>
        <taxon>Neisseriales</taxon>
        <taxon>Neisseriaceae</taxon>
        <taxon>Neisseria</taxon>
    </lineage>
</organism>
<protein>
    <submittedName>
        <fullName evidence="2">BioH - biotin biosynthesis protein</fullName>
        <ecNumber evidence="2">3.7.1.8</ecNumber>
    </submittedName>
</protein>
<dbReference type="AlphaFoldDB" id="A0A1X3CYM6"/>
<dbReference type="PRINTS" id="PR00111">
    <property type="entry name" value="ABHYDROLASE"/>
</dbReference>
<gene>
    <name evidence="2" type="primary">hsaD</name>
    <name evidence="2" type="ORF">NCTC10296_00637</name>
</gene>
<evidence type="ECO:0000259" key="1">
    <source>
        <dbReference type="Pfam" id="PF00561"/>
    </source>
</evidence>
<dbReference type="SUPFAM" id="SSF53474">
    <property type="entry name" value="alpha/beta-Hydrolases"/>
    <property type="match status" value="1"/>
</dbReference>
<dbReference type="InterPro" id="IPR050266">
    <property type="entry name" value="AB_hydrolase_sf"/>
</dbReference>
<dbReference type="Proteomes" id="UP000279284">
    <property type="component" value="Chromosome"/>
</dbReference>
<dbReference type="PANTHER" id="PTHR43798:SF5">
    <property type="entry name" value="MONOACYLGLYCEROL LIPASE ABHD6"/>
    <property type="match status" value="1"/>
</dbReference>